<dbReference type="AlphaFoldDB" id="A0A415G421"/>
<dbReference type="EMBL" id="QRNJ01000073">
    <property type="protein sequence ID" value="RHK34754.1"/>
    <property type="molecule type" value="Genomic_DNA"/>
</dbReference>
<proteinExistence type="predicted"/>
<name>A0A415G421_9FIRM</name>
<dbReference type="Proteomes" id="UP000283497">
    <property type="component" value="Unassembled WGS sequence"/>
</dbReference>
<reference evidence="1 2" key="1">
    <citation type="submission" date="2018-08" db="EMBL/GenBank/DDBJ databases">
        <title>A genome reference for cultivated species of the human gut microbiota.</title>
        <authorList>
            <person name="Zou Y."/>
            <person name="Xue W."/>
            <person name="Luo G."/>
        </authorList>
    </citation>
    <scope>NUCLEOTIDE SEQUENCE [LARGE SCALE GENOMIC DNA]</scope>
    <source>
        <strain evidence="1 2">AF45-14BH</strain>
    </source>
</reference>
<comment type="caution">
    <text evidence="1">The sequence shown here is derived from an EMBL/GenBank/DDBJ whole genome shotgun (WGS) entry which is preliminary data.</text>
</comment>
<sequence length="111" mass="12988">MLNECFDEIREAIISGENINNYVHLCSENLTKTFGRIHYTDKYGEHIHSVICFQIEEEYCAMVNFYGFTTCILVKLTNCLKVYPMTEPNGFFCDWENGKEYNMLNFIEGLA</sequence>
<gene>
    <name evidence="1" type="ORF">DW068_14380</name>
</gene>
<protein>
    <submittedName>
        <fullName evidence="1">Uncharacterized protein</fullName>
    </submittedName>
</protein>
<accession>A0A415G421</accession>
<evidence type="ECO:0000313" key="1">
    <source>
        <dbReference type="EMBL" id="RHK34754.1"/>
    </source>
</evidence>
<evidence type="ECO:0000313" key="2">
    <source>
        <dbReference type="Proteomes" id="UP000283497"/>
    </source>
</evidence>
<organism evidence="1 2">
    <name type="scientific">Anaerobutyricum hallii</name>
    <dbReference type="NCBI Taxonomy" id="39488"/>
    <lineage>
        <taxon>Bacteria</taxon>
        <taxon>Bacillati</taxon>
        <taxon>Bacillota</taxon>
        <taxon>Clostridia</taxon>
        <taxon>Lachnospirales</taxon>
        <taxon>Lachnospiraceae</taxon>
        <taxon>Anaerobutyricum</taxon>
    </lineage>
</organism>
<dbReference type="RefSeq" id="WP_118315131.1">
    <property type="nucleotide sequence ID" value="NZ_QRNJ01000073.1"/>
</dbReference>